<sequence>MIIDTKGNTTIITRERASVVDMVQRMTKQYDSFSHNNIIVNLFSIEGLTNNDLNEFLLLSRKHRAAKHSFVIVASKIDYTTVSDDLVVVPTAQEAHDLVEMDEIERDLGF</sequence>
<dbReference type="Proteomes" id="UP000474296">
    <property type="component" value="Unassembled WGS sequence"/>
</dbReference>
<dbReference type="RefSeq" id="WP_164032341.1">
    <property type="nucleotide sequence ID" value="NZ_JAABOQ010000004.1"/>
</dbReference>
<proteinExistence type="predicted"/>
<dbReference type="AlphaFoldDB" id="A0A6M0CNP2"/>
<evidence type="ECO:0000313" key="1">
    <source>
        <dbReference type="EMBL" id="NER17664.1"/>
    </source>
</evidence>
<protein>
    <submittedName>
        <fullName evidence="1">Ribonuclease Z</fullName>
    </submittedName>
</protein>
<organism evidence="1 2">
    <name type="scientific">Spongiivirga citrea</name>
    <dbReference type="NCBI Taxonomy" id="1481457"/>
    <lineage>
        <taxon>Bacteria</taxon>
        <taxon>Pseudomonadati</taxon>
        <taxon>Bacteroidota</taxon>
        <taxon>Flavobacteriia</taxon>
        <taxon>Flavobacteriales</taxon>
        <taxon>Flavobacteriaceae</taxon>
        <taxon>Spongiivirga</taxon>
    </lineage>
</organism>
<dbReference type="EMBL" id="JAABOQ010000004">
    <property type="protein sequence ID" value="NER17664.1"/>
    <property type="molecule type" value="Genomic_DNA"/>
</dbReference>
<evidence type="ECO:0000313" key="2">
    <source>
        <dbReference type="Proteomes" id="UP000474296"/>
    </source>
</evidence>
<accession>A0A6M0CNP2</accession>
<comment type="caution">
    <text evidence="1">The sequence shown here is derived from an EMBL/GenBank/DDBJ whole genome shotgun (WGS) entry which is preliminary data.</text>
</comment>
<gene>
    <name evidence="1" type="ORF">GWK10_10610</name>
</gene>
<keyword evidence="2" id="KW-1185">Reference proteome</keyword>
<name>A0A6M0CNP2_9FLAO</name>
<reference evidence="1 2" key="1">
    <citation type="submission" date="2020-01" db="EMBL/GenBank/DDBJ databases">
        <title>Spongiivirga citrea KCTC 32990T.</title>
        <authorList>
            <person name="Wang G."/>
        </authorList>
    </citation>
    <scope>NUCLEOTIDE SEQUENCE [LARGE SCALE GENOMIC DNA]</scope>
    <source>
        <strain evidence="1 2">KCTC 32990</strain>
    </source>
</reference>